<organism evidence="8 9">
    <name type="scientific">Massilia litorea</name>
    <dbReference type="NCBI Taxonomy" id="2769491"/>
    <lineage>
        <taxon>Bacteria</taxon>
        <taxon>Pseudomonadati</taxon>
        <taxon>Pseudomonadota</taxon>
        <taxon>Betaproteobacteria</taxon>
        <taxon>Burkholderiales</taxon>
        <taxon>Oxalobacteraceae</taxon>
        <taxon>Telluria group</taxon>
        <taxon>Massilia</taxon>
    </lineage>
</organism>
<reference evidence="8 9" key="1">
    <citation type="submission" date="2020-10" db="EMBL/GenBank/DDBJ databases">
        <title>Genome sequencing of Massilia sp. LPB0304.</title>
        <authorList>
            <person name="Kim J."/>
        </authorList>
    </citation>
    <scope>NUCLEOTIDE SEQUENCE [LARGE SCALE GENOMIC DNA]</scope>
    <source>
        <strain evidence="8 9">LPB0304</strain>
    </source>
</reference>
<dbReference type="InterPro" id="IPR017841">
    <property type="entry name" value="Hopanoid_biosynth_HpnN"/>
</dbReference>
<keyword evidence="5 6" id="KW-0472">Membrane</keyword>
<name>A0A7L9UAF9_9BURK</name>
<dbReference type="InterPro" id="IPR050545">
    <property type="entry name" value="Mycobact_MmpL"/>
</dbReference>
<feature type="transmembrane region" description="Helical" evidence="6">
    <location>
        <begin position="405"/>
        <end position="427"/>
    </location>
</feature>
<dbReference type="SUPFAM" id="SSF82866">
    <property type="entry name" value="Multidrug efflux transporter AcrB transmembrane domain"/>
    <property type="match status" value="2"/>
</dbReference>
<feature type="transmembrane region" description="Helical" evidence="6">
    <location>
        <begin position="458"/>
        <end position="476"/>
    </location>
</feature>
<dbReference type="GO" id="GO:0005886">
    <property type="term" value="C:plasma membrane"/>
    <property type="evidence" value="ECO:0007669"/>
    <property type="project" value="UniProtKB-SubCell"/>
</dbReference>
<dbReference type="EMBL" id="CP062941">
    <property type="protein sequence ID" value="QOL52041.1"/>
    <property type="molecule type" value="Genomic_DNA"/>
</dbReference>
<dbReference type="PANTHER" id="PTHR33406">
    <property type="entry name" value="MEMBRANE PROTEIN MJ1562-RELATED"/>
    <property type="match status" value="1"/>
</dbReference>
<feature type="transmembrane region" description="Helical" evidence="6">
    <location>
        <begin position="849"/>
        <end position="869"/>
    </location>
</feature>
<feature type="transmembrane region" description="Helical" evidence="6">
    <location>
        <begin position="728"/>
        <end position="748"/>
    </location>
</feature>
<sequence length="888" mass="92220">MLTKLIARIVHLSVRHAWAVIGAYALLVFAAGLYAASHFAITTDVGRLMDPGAPWAQRDAAVTAAFRERSDTTVIVVRAPAPELAAQAARELAARLRGQPQRFHSVNLGEANPFFQRNGLLYLSVPELADLTGQLRDARPLLKALAHDPSLRGLANLLSVTLGTPLQTGQVELAGMAPLLARSADVVEAVLAGRPAALSWQDLAGADGAAKAAPASSLVEVRPVLDFSGLMPGAAAAEAIRAAARELRLAERYHAGIMLTGPIPLSDDEFASLQEGTLLEGLLSLLLVLALLWRALRSGKLVLAVCLTMAGGLVLTSALGLMMVGALNLISIAFAILFVGIGIDFGIQFGMRFRELHRHQGVTAEALRETSHAISLPLTLAAIATAFGFLSFLPTAYRGVAELGQIAGVGILCVALPSCLTVLPALIQVLAPGPAASAPGYPWLAPVDRALQAHRKPLLVATLALVIAGLPLLRHLEFDFNPLHLKSPQSESMVALQALSRSTDIGLDNIQVLTPTLAQARLVAARLERLPEVGRVVTAASLVPEQQAAKLPLIGAAATALAPALEGAPLPPAPDAARVGALRAAALALRNAALDHPGAGAPAAQRLGRALAALARGDAAGRDRAELALALPLALALDALRQALGAGPVTLASVPEELRRNWIAADGRALVDASPRRPQGARQAAGGTAAVRDDALLRRFALAVQRVAPEASGGPIAVMGAADLIVNAFVQAALLAVATITLLLWLAFRRFGDVLLTMVPLLVSGLVTLEATVLLDMPLNFANIIALPLLLGVGVAFKIYYVMAWRAGQAALLEQGLTEAIILSAATTGTAFGSLWLSHHPGTASMGALLVLSLACTLVGAVFFQPILLGTPRARARKAGAGLEHSSS</sequence>
<evidence type="ECO:0000313" key="8">
    <source>
        <dbReference type="EMBL" id="QOL52041.1"/>
    </source>
</evidence>
<feature type="transmembrane region" description="Helical" evidence="6">
    <location>
        <begin position="372"/>
        <end position="393"/>
    </location>
</feature>
<dbReference type="Proteomes" id="UP000593875">
    <property type="component" value="Chromosome"/>
</dbReference>
<dbReference type="InterPro" id="IPR004869">
    <property type="entry name" value="MMPL_dom"/>
</dbReference>
<feature type="domain" description="Membrane transport protein MMPL" evidence="7">
    <location>
        <begin position="234"/>
        <end position="431"/>
    </location>
</feature>
<keyword evidence="2" id="KW-1003">Cell membrane</keyword>
<keyword evidence="9" id="KW-1185">Reference proteome</keyword>
<feature type="transmembrane region" description="Helical" evidence="6">
    <location>
        <begin position="781"/>
        <end position="804"/>
    </location>
</feature>
<evidence type="ECO:0000256" key="4">
    <source>
        <dbReference type="ARBA" id="ARBA00022989"/>
    </source>
</evidence>
<keyword evidence="4 6" id="KW-1133">Transmembrane helix</keyword>
<evidence type="ECO:0000256" key="3">
    <source>
        <dbReference type="ARBA" id="ARBA00022692"/>
    </source>
</evidence>
<proteinExistence type="predicted"/>
<feature type="transmembrane region" description="Helical" evidence="6">
    <location>
        <begin position="278"/>
        <end position="296"/>
    </location>
</feature>
<dbReference type="NCBIfam" id="TIGR03480">
    <property type="entry name" value="HpnN"/>
    <property type="match status" value="1"/>
</dbReference>
<dbReference type="Gene3D" id="1.20.1640.10">
    <property type="entry name" value="Multidrug efflux transporter AcrB transmembrane domain"/>
    <property type="match status" value="2"/>
</dbReference>
<evidence type="ECO:0000256" key="2">
    <source>
        <dbReference type="ARBA" id="ARBA00022475"/>
    </source>
</evidence>
<dbReference type="Pfam" id="PF03176">
    <property type="entry name" value="MMPL"/>
    <property type="match status" value="1"/>
</dbReference>
<dbReference type="AlphaFoldDB" id="A0A7L9UAF9"/>
<protein>
    <submittedName>
        <fullName evidence="8">MMPL family transporter</fullName>
    </submittedName>
</protein>
<dbReference type="KEGG" id="mlir:LPB04_14480"/>
<evidence type="ECO:0000256" key="1">
    <source>
        <dbReference type="ARBA" id="ARBA00004651"/>
    </source>
</evidence>
<evidence type="ECO:0000259" key="7">
    <source>
        <dbReference type="Pfam" id="PF03176"/>
    </source>
</evidence>
<comment type="subcellular location">
    <subcellularLocation>
        <location evidence="1">Cell membrane</location>
        <topology evidence="1">Multi-pass membrane protein</topology>
    </subcellularLocation>
</comment>
<feature type="transmembrane region" description="Helical" evidence="6">
    <location>
        <begin position="816"/>
        <end position="837"/>
    </location>
</feature>
<keyword evidence="3 6" id="KW-0812">Transmembrane</keyword>
<feature type="transmembrane region" description="Helical" evidence="6">
    <location>
        <begin position="755"/>
        <end position="775"/>
    </location>
</feature>
<accession>A0A7L9UAF9</accession>
<feature type="transmembrane region" description="Helical" evidence="6">
    <location>
        <begin position="329"/>
        <end position="351"/>
    </location>
</feature>
<feature type="transmembrane region" description="Helical" evidence="6">
    <location>
        <begin position="21"/>
        <end position="41"/>
    </location>
</feature>
<evidence type="ECO:0000313" key="9">
    <source>
        <dbReference type="Proteomes" id="UP000593875"/>
    </source>
</evidence>
<gene>
    <name evidence="8" type="ORF">LPB04_14480</name>
</gene>
<evidence type="ECO:0000256" key="6">
    <source>
        <dbReference type="SAM" id="Phobius"/>
    </source>
</evidence>
<evidence type="ECO:0000256" key="5">
    <source>
        <dbReference type="ARBA" id="ARBA00023136"/>
    </source>
</evidence>
<dbReference type="PANTHER" id="PTHR33406:SF13">
    <property type="entry name" value="MEMBRANE PROTEIN YDFJ"/>
    <property type="match status" value="1"/>
</dbReference>
<feature type="transmembrane region" description="Helical" evidence="6">
    <location>
        <begin position="301"/>
        <end position="323"/>
    </location>
</feature>